<feature type="compositionally biased region" description="Basic and acidic residues" evidence="1">
    <location>
        <begin position="324"/>
        <end position="341"/>
    </location>
</feature>
<feature type="compositionally biased region" description="Polar residues" evidence="1">
    <location>
        <begin position="458"/>
        <end position="472"/>
    </location>
</feature>
<feature type="compositionally biased region" description="Basic residues" evidence="1">
    <location>
        <begin position="546"/>
        <end position="556"/>
    </location>
</feature>
<comment type="caution">
    <text evidence="2">The sequence shown here is derived from an EMBL/GenBank/DDBJ whole genome shotgun (WGS) entry which is preliminary data.</text>
</comment>
<protein>
    <submittedName>
        <fullName evidence="2">Uncharacterized protein</fullName>
    </submittedName>
</protein>
<dbReference type="OrthoDB" id="4152101at2759"/>
<evidence type="ECO:0000313" key="3">
    <source>
        <dbReference type="Proteomes" id="UP000078343"/>
    </source>
</evidence>
<feature type="region of interest" description="Disordered" evidence="1">
    <location>
        <begin position="232"/>
        <end position="272"/>
    </location>
</feature>
<organism evidence="2 3">
    <name type="scientific">Fonsecaea erecta</name>
    <dbReference type="NCBI Taxonomy" id="1367422"/>
    <lineage>
        <taxon>Eukaryota</taxon>
        <taxon>Fungi</taxon>
        <taxon>Dikarya</taxon>
        <taxon>Ascomycota</taxon>
        <taxon>Pezizomycotina</taxon>
        <taxon>Eurotiomycetes</taxon>
        <taxon>Chaetothyriomycetidae</taxon>
        <taxon>Chaetothyriales</taxon>
        <taxon>Herpotrichiellaceae</taxon>
        <taxon>Fonsecaea</taxon>
    </lineage>
</organism>
<feature type="region of interest" description="Disordered" evidence="1">
    <location>
        <begin position="538"/>
        <end position="561"/>
    </location>
</feature>
<feature type="compositionally biased region" description="Low complexity" evidence="1">
    <location>
        <begin position="84"/>
        <end position="104"/>
    </location>
</feature>
<feature type="region of interest" description="Disordered" evidence="1">
    <location>
        <begin position="386"/>
        <end position="506"/>
    </location>
</feature>
<feature type="compositionally biased region" description="Polar residues" evidence="1">
    <location>
        <begin position="59"/>
        <end position="78"/>
    </location>
</feature>
<evidence type="ECO:0000313" key="2">
    <source>
        <dbReference type="EMBL" id="OAP61508.1"/>
    </source>
</evidence>
<dbReference type="Proteomes" id="UP000078343">
    <property type="component" value="Unassembled WGS sequence"/>
</dbReference>
<feature type="compositionally biased region" description="Polar residues" evidence="1">
    <location>
        <begin position="392"/>
        <end position="414"/>
    </location>
</feature>
<feature type="region of interest" description="Disordered" evidence="1">
    <location>
        <begin position="293"/>
        <end position="357"/>
    </location>
</feature>
<proteinExistence type="predicted"/>
<feature type="region of interest" description="Disordered" evidence="1">
    <location>
        <begin position="1"/>
        <end position="109"/>
    </location>
</feature>
<gene>
    <name evidence="2" type="ORF">AYL99_03711</name>
</gene>
<keyword evidence="3" id="KW-1185">Reference proteome</keyword>
<dbReference type="EMBL" id="LVYI01000003">
    <property type="protein sequence ID" value="OAP61508.1"/>
    <property type="molecule type" value="Genomic_DNA"/>
</dbReference>
<evidence type="ECO:0000256" key="1">
    <source>
        <dbReference type="SAM" id="MobiDB-lite"/>
    </source>
</evidence>
<feature type="compositionally biased region" description="Polar residues" evidence="1">
    <location>
        <begin position="233"/>
        <end position="249"/>
    </location>
</feature>
<name>A0A178ZNW3_9EURO</name>
<feature type="compositionally biased region" description="Low complexity" evidence="1">
    <location>
        <begin position="482"/>
        <end position="500"/>
    </location>
</feature>
<sequence>MNRQEFAHLLSQTQSMMAPSRVPTPAHLTSDSCRHHPASAASPPPLSPRQKFQAHVRTLSDQTSTPPRNASTTPTRSPGLQHVSSLRVSYRPSSSPRSPSRSSPTWENHESTLKAFNNTHNEPYFIREEREAWSRPSPTRTTVPFNDDVLFLQPPPAPSPILQPSKQLRELRPFAPLAHPVDVNERPKTSRGPAHKNSIFAIENADSNSTEEEDLPLRASRFAEGSMNARSAGISSTWQEHGSIASCSETESDGDATPRASPQRSSIDLNEFRPETVIAPTFKQRLFKFGAKAKSKESTTKVEGEPAAKKKNGLRKSMSLWNLHGDRKKTAEGSESPEKKSAASSHNSELEVLNDRKRRAEEAYAQQFGMKRRKSNVGLATATDISEMGATIRSQSQSMPLPNNNRRPSQSPSKTVAAEPEWSDSHNDLDYQKRPTRRELEKENQQLRALLRQKQQDKTTQPAPSSSRQHTLTPGVHENDLSTAQSSAKKQTQKQTGAAGPHVPPIPERAALRTLSNTTNQPHVKNKGNGDLVIISTSDVNDQQKHNPKKQRRRSSAVRGEGFSHPFSAIIEEDEETGIAQSRKENQCPRGDMELVAEMKSANGVVNVRGMKGQEHVATMQVKGVQRENWEWPDDVF</sequence>
<dbReference type="AlphaFoldDB" id="A0A178ZNW3"/>
<feature type="compositionally biased region" description="Basic and acidic residues" evidence="1">
    <location>
        <begin position="423"/>
        <end position="445"/>
    </location>
</feature>
<reference evidence="2 3" key="1">
    <citation type="submission" date="2016-04" db="EMBL/GenBank/DDBJ databases">
        <title>Draft genome of Fonsecaea erecta CBS 125763.</title>
        <authorList>
            <person name="Weiss V.A."/>
            <person name="Vicente V.A."/>
            <person name="Raittz R.T."/>
            <person name="Moreno L.F."/>
            <person name="De Souza E.M."/>
            <person name="Pedrosa F.O."/>
            <person name="Steffens M.B."/>
            <person name="Faoro H."/>
            <person name="Tadra-Sfeir M.Z."/>
            <person name="Najafzadeh M.J."/>
            <person name="Felipe M.S."/>
            <person name="Teixeira M."/>
            <person name="Sun J."/>
            <person name="Xi L."/>
            <person name="Gomes R."/>
            <person name="De Azevedo C.M."/>
            <person name="Salgado C.G."/>
            <person name="Da Silva M.B."/>
            <person name="Nascimento M.F."/>
            <person name="Queiroz-Telles F."/>
            <person name="Attili D.S."/>
            <person name="Gorbushina A."/>
        </authorList>
    </citation>
    <scope>NUCLEOTIDE SEQUENCE [LARGE SCALE GENOMIC DNA]</scope>
    <source>
        <strain evidence="2 3">CBS 125763</strain>
    </source>
</reference>
<dbReference type="GeneID" id="30007880"/>
<dbReference type="RefSeq" id="XP_018694875.1">
    <property type="nucleotide sequence ID" value="XM_018835225.1"/>
</dbReference>
<feature type="compositionally biased region" description="Basic and acidic residues" evidence="1">
    <location>
        <begin position="294"/>
        <end position="308"/>
    </location>
</feature>
<accession>A0A178ZNW3</accession>